<protein>
    <submittedName>
        <fullName evidence="1">Uncharacterized protein</fullName>
    </submittedName>
</protein>
<name>A0A8H6LWJ5_9AGAR</name>
<evidence type="ECO:0000313" key="2">
    <source>
        <dbReference type="Proteomes" id="UP000521943"/>
    </source>
</evidence>
<proteinExistence type="predicted"/>
<gene>
    <name evidence="1" type="ORF">DFP72DRAFT_857075</name>
</gene>
<comment type="caution">
    <text evidence="1">The sequence shown here is derived from an EMBL/GenBank/DDBJ whole genome shotgun (WGS) entry which is preliminary data.</text>
</comment>
<evidence type="ECO:0000313" key="1">
    <source>
        <dbReference type="EMBL" id="KAF6744769.1"/>
    </source>
</evidence>
<dbReference type="Proteomes" id="UP000521943">
    <property type="component" value="Unassembled WGS sequence"/>
</dbReference>
<organism evidence="1 2">
    <name type="scientific">Ephemerocybe angulata</name>
    <dbReference type="NCBI Taxonomy" id="980116"/>
    <lineage>
        <taxon>Eukaryota</taxon>
        <taxon>Fungi</taxon>
        <taxon>Dikarya</taxon>
        <taxon>Basidiomycota</taxon>
        <taxon>Agaricomycotina</taxon>
        <taxon>Agaricomycetes</taxon>
        <taxon>Agaricomycetidae</taxon>
        <taxon>Agaricales</taxon>
        <taxon>Agaricineae</taxon>
        <taxon>Psathyrellaceae</taxon>
        <taxon>Ephemerocybe</taxon>
    </lineage>
</organism>
<accession>A0A8H6LWJ5</accession>
<sequence length="158" mass="17714">MTQLSISIASLPVIYIYCIWRKELEVWIIRALSGAFQSVEISTPWGDRRAWGACDGVSSRGGVPSTIRRACHGPHAPHASGLFLMQREILADIATRDLLYEVADRLEARSGDPYPQFKCRACGATFSGTKEGQILVRDANYLRCIWELRNCYYSIPGM</sequence>
<dbReference type="AlphaFoldDB" id="A0A8H6LWJ5"/>
<keyword evidence="2" id="KW-1185">Reference proteome</keyword>
<reference evidence="1 2" key="1">
    <citation type="submission" date="2020-07" db="EMBL/GenBank/DDBJ databases">
        <title>Comparative genomics of pyrophilous fungi reveals a link between fire events and developmental genes.</title>
        <authorList>
            <consortium name="DOE Joint Genome Institute"/>
            <person name="Steindorff A.S."/>
            <person name="Carver A."/>
            <person name="Calhoun S."/>
            <person name="Stillman K."/>
            <person name="Liu H."/>
            <person name="Lipzen A."/>
            <person name="Pangilinan J."/>
            <person name="Labutti K."/>
            <person name="Bruns T.D."/>
            <person name="Grigoriev I.V."/>
        </authorList>
    </citation>
    <scope>NUCLEOTIDE SEQUENCE [LARGE SCALE GENOMIC DNA]</scope>
    <source>
        <strain evidence="1 2">CBS 144469</strain>
    </source>
</reference>
<dbReference type="EMBL" id="JACGCI010000114">
    <property type="protein sequence ID" value="KAF6744769.1"/>
    <property type="molecule type" value="Genomic_DNA"/>
</dbReference>